<sequence length="861" mass="93724">MFGCCFSLQLRCESYQGAMDASTPQSLVQSPVAKPTQLHGGLCGKLAVFVKRLQGLGPALDVERTWFQKSGVQALCALQLALDKARSLLQYCADSSKLYLAIKGETMLSRFQEVKEELESSLRRISILVPQELGAQISAIQVELSQTQFQLDPVEKQIGADIISLLLQKQKGAQYENPQAEQETFGQLAIQLGLVSADAILVEKRALKCLLDRARYEEDSRKEAVTLHILQLMKKFNNVLHMENDLQCSGEPARWLVSDRGWGSSGKLSVGEEVDGQLLRSFQSYLHCAECRCSDVGSNPSVDNHGEQDCSSSPRTPRIPLPPEELRCPISLQLMSDPVIVSSGQTYERVCIEKWFQEGHVTCPKTRQRLSHLNLTPNYCVKGLIASWCEAHGIGVPEPPSPPPSPVTSWRWELLSTSEHVKAGSGEQLKETRVATEDHMPAGDAHNEADGKEGAKALEPSGQDLDSGAGAGCIRNCRDICEAGMTHSCGLVERCGELNELSDEQWLQHFDRLMADLTDGSLHLQCQAAEEIRVLAKSNARARTRIGNAGAIPALVAFLGATIGTDDHSAQEVGALALLNVAINDDRNKAAVVGAGGVPLFVELLKAESSRASKEAAVAALLTLSCLNENKACIGSSGAIPLLVQLLISGSNQARKDALITLYNLTIFLANRPRVVRAGAIPILVHLLSLRKLDLLEKCVALLYNLSSIEEGRSTIARTEGGVAVLAEILETGSIKEKEHAAATLLLLCTNSSQHSQLVLREGVIPALVSLSVSGNPRGQDKAQKLLQHFREQRQKDTVLSHSAPLISCSQGERLDFDEAMKKNGKKEEKKGESRRMHKSRSGSLGFIWKSKVTTLPLYQC</sequence>
<name>A0ABP0ZX18_9BRYO</name>
<dbReference type="InterPro" id="IPR058678">
    <property type="entry name" value="ARM_PUB"/>
</dbReference>
<organism evidence="8 9">
    <name type="scientific">Sphagnum jensenii</name>
    <dbReference type="NCBI Taxonomy" id="128206"/>
    <lineage>
        <taxon>Eukaryota</taxon>
        <taxon>Viridiplantae</taxon>
        <taxon>Streptophyta</taxon>
        <taxon>Embryophyta</taxon>
        <taxon>Bryophyta</taxon>
        <taxon>Sphagnophytina</taxon>
        <taxon>Sphagnopsida</taxon>
        <taxon>Sphagnales</taxon>
        <taxon>Sphagnaceae</taxon>
        <taxon>Sphagnum</taxon>
    </lineage>
</organism>
<dbReference type="Pfam" id="PF25598">
    <property type="entry name" value="ARM_PUB"/>
    <property type="match status" value="1"/>
</dbReference>
<feature type="compositionally biased region" description="Basic and acidic residues" evidence="6">
    <location>
        <begin position="438"/>
        <end position="456"/>
    </location>
</feature>
<dbReference type="CDD" id="cd16664">
    <property type="entry name" value="RING-Ubox_PUB"/>
    <property type="match status" value="1"/>
</dbReference>
<evidence type="ECO:0000259" key="7">
    <source>
        <dbReference type="PROSITE" id="PS51698"/>
    </source>
</evidence>
<dbReference type="PROSITE" id="PS51698">
    <property type="entry name" value="U_BOX"/>
    <property type="match status" value="1"/>
</dbReference>
<dbReference type="Proteomes" id="UP001497522">
    <property type="component" value="Unassembled WGS sequence"/>
</dbReference>
<evidence type="ECO:0000313" key="8">
    <source>
        <dbReference type="EMBL" id="CAK9855030.1"/>
    </source>
</evidence>
<comment type="caution">
    <text evidence="8">The sequence shown here is derived from an EMBL/GenBank/DDBJ whole genome shotgun (WGS) entry which is preliminary data.</text>
</comment>
<accession>A0ABP0ZX18</accession>
<dbReference type="PANTHER" id="PTHR23315">
    <property type="entry name" value="U BOX DOMAIN-CONTAINING"/>
    <property type="match status" value="1"/>
</dbReference>
<dbReference type="InterPro" id="IPR000225">
    <property type="entry name" value="Armadillo"/>
</dbReference>
<feature type="region of interest" description="Disordered" evidence="6">
    <location>
        <begin position="438"/>
        <end position="462"/>
    </location>
</feature>
<comment type="catalytic activity">
    <reaction evidence="1">
        <text>S-ubiquitinyl-[E2 ubiquitin-conjugating enzyme]-L-cysteine + [acceptor protein]-L-lysine = [E2 ubiquitin-conjugating enzyme]-L-cysteine + N(6)-ubiquitinyl-[acceptor protein]-L-lysine.</text>
        <dbReference type="EC" id="2.3.2.27"/>
    </reaction>
</comment>
<dbReference type="Gene3D" id="3.30.40.10">
    <property type="entry name" value="Zinc/RING finger domain, C3HC4 (zinc finger)"/>
    <property type="match status" value="1"/>
</dbReference>
<dbReference type="SUPFAM" id="SSF57850">
    <property type="entry name" value="RING/U-box"/>
    <property type="match status" value="1"/>
</dbReference>
<dbReference type="EC" id="2.3.2.27" evidence="3"/>
<dbReference type="PROSITE" id="PS50176">
    <property type="entry name" value="ARM_REPEAT"/>
    <property type="match status" value="4"/>
</dbReference>
<keyword evidence="9" id="KW-1185">Reference proteome</keyword>
<evidence type="ECO:0000256" key="1">
    <source>
        <dbReference type="ARBA" id="ARBA00000900"/>
    </source>
</evidence>
<dbReference type="Pfam" id="PF04564">
    <property type="entry name" value="U-box"/>
    <property type="match status" value="1"/>
</dbReference>
<feature type="repeat" description="ARM" evidence="5">
    <location>
        <begin position="638"/>
        <end position="680"/>
    </location>
</feature>
<protein>
    <recommendedName>
        <fullName evidence="3">RING-type E3 ubiquitin transferase</fullName>
        <ecNumber evidence="3">2.3.2.27</ecNumber>
    </recommendedName>
</protein>
<feature type="region of interest" description="Disordered" evidence="6">
    <location>
        <begin position="823"/>
        <end position="842"/>
    </location>
</feature>
<dbReference type="SUPFAM" id="SSF48371">
    <property type="entry name" value="ARM repeat"/>
    <property type="match status" value="1"/>
</dbReference>
<dbReference type="InterPro" id="IPR013083">
    <property type="entry name" value="Znf_RING/FYVE/PHD"/>
</dbReference>
<gene>
    <name evidence="8" type="ORF">CSSPJE1EN2_LOCUS24962</name>
</gene>
<dbReference type="InterPro" id="IPR016024">
    <property type="entry name" value="ARM-type_fold"/>
</dbReference>
<evidence type="ECO:0000256" key="2">
    <source>
        <dbReference type="ARBA" id="ARBA00004906"/>
    </source>
</evidence>
<evidence type="ECO:0000256" key="6">
    <source>
        <dbReference type="SAM" id="MobiDB-lite"/>
    </source>
</evidence>
<feature type="repeat" description="ARM" evidence="5">
    <location>
        <begin position="596"/>
        <end position="639"/>
    </location>
</feature>
<dbReference type="Gene3D" id="1.25.10.10">
    <property type="entry name" value="Leucine-rich Repeat Variant"/>
    <property type="match status" value="2"/>
</dbReference>
<dbReference type="SMART" id="SM00185">
    <property type="entry name" value="ARM"/>
    <property type="match status" value="5"/>
</dbReference>
<evidence type="ECO:0000256" key="3">
    <source>
        <dbReference type="ARBA" id="ARBA00012483"/>
    </source>
</evidence>
<dbReference type="InterPro" id="IPR011989">
    <property type="entry name" value="ARM-like"/>
</dbReference>
<feature type="repeat" description="ARM" evidence="5">
    <location>
        <begin position="679"/>
        <end position="721"/>
    </location>
</feature>
<dbReference type="PANTHER" id="PTHR23315:SF284">
    <property type="entry name" value="U-BOX DOMAIN-CONTAINING PROTEIN 7"/>
    <property type="match status" value="1"/>
</dbReference>
<feature type="repeat" description="ARM" evidence="5">
    <location>
        <begin position="550"/>
        <end position="596"/>
    </location>
</feature>
<feature type="compositionally biased region" description="Basic and acidic residues" evidence="6">
    <location>
        <begin position="823"/>
        <end position="835"/>
    </location>
</feature>
<dbReference type="SMART" id="SM00504">
    <property type="entry name" value="Ubox"/>
    <property type="match status" value="1"/>
</dbReference>
<evidence type="ECO:0000313" key="9">
    <source>
        <dbReference type="Proteomes" id="UP001497522"/>
    </source>
</evidence>
<evidence type="ECO:0000256" key="4">
    <source>
        <dbReference type="ARBA" id="ARBA00022786"/>
    </source>
</evidence>
<dbReference type="InterPro" id="IPR003613">
    <property type="entry name" value="Ubox_domain"/>
</dbReference>
<proteinExistence type="predicted"/>
<dbReference type="InterPro" id="IPR036537">
    <property type="entry name" value="Adaptor_Cbl_N_dom_sf"/>
</dbReference>
<evidence type="ECO:0000256" key="5">
    <source>
        <dbReference type="PROSITE-ProRule" id="PRU00259"/>
    </source>
</evidence>
<reference evidence="8" key="1">
    <citation type="submission" date="2024-03" db="EMBL/GenBank/DDBJ databases">
        <authorList>
            <consortium name="ELIXIR-Norway"/>
            <consortium name="Elixir Norway"/>
        </authorList>
    </citation>
    <scope>NUCLEOTIDE SEQUENCE</scope>
</reference>
<keyword evidence="4" id="KW-0833">Ubl conjugation pathway</keyword>
<feature type="domain" description="U-box" evidence="7">
    <location>
        <begin position="321"/>
        <end position="395"/>
    </location>
</feature>
<dbReference type="InterPro" id="IPR045210">
    <property type="entry name" value="RING-Ubox_PUB"/>
</dbReference>
<dbReference type="EMBL" id="CAXHBF010000071">
    <property type="protein sequence ID" value="CAK9855030.1"/>
    <property type="molecule type" value="Genomic_DNA"/>
</dbReference>
<comment type="pathway">
    <text evidence="2">Protein modification; protein ubiquitination.</text>
</comment>
<dbReference type="Gene3D" id="1.20.930.20">
    <property type="entry name" value="Adaptor protein Cbl, N-terminal domain"/>
    <property type="match status" value="1"/>
</dbReference>